<feature type="transmembrane region" description="Helical" evidence="1">
    <location>
        <begin position="28"/>
        <end position="47"/>
    </location>
</feature>
<accession>A0A840US58</accession>
<comment type="caution">
    <text evidence="2">The sequence shown here is derived from an EMBL/GenBank/DDBJ whole genome shotgun (WGS) entry which is preliminary data.</text>
</comment>
<keyword evidence="1" id="KW-0472">Membrane</keyword>
<keyword evidence="1" id="KW-1133">Transmembrane helix</keyword>
<reference evidence="2 3" key="1">
    <citation type="submission" date="2020-08" db="EMBL/GenBank/DDBJ databases">
        <title>Genomic Encyclopedia of Type Strains, Phase IV (KMG-IV): sequencing the most valuable type-strain genomes for metagenomic binning, comparative biology and taxonomic classification.</title>
        <authorList>
            <person name="Goeker M."/>
        </authorList>
    </citation>
    <scope>NUCLEOTIDE SEQUENCE [LARGE SCALE GENOMIC DNA]</scope>
    <source>
        <strain evidence="2 3">DSM 24661</strain>
    </source>
</reference>
<dbReference type="Proteomes" id="UP000559117">
    <property type="component" value="Unassembled WGS sequence"/>
</dbReference>
<dbReference type="EMBL" id="JACHFH010000008">
    <property type="protein sequence ID" value="MBB5335813.1"/>
    <property type="molecule type" value="Genomic_DNA"/>
</dbReference>
<gene>
    <name evidence="2" type="ORF">HNR32_000947</name>
</gene>
<name>A0A840US58_9FIRM</name>
<keyword evidence="1" id="KW-0812">Transmembrane</keyword>
<dbReference type="AlphaFoldDB" id="A0A840US58"/>
<sequence>MFLMQTIRIMAGPYLCQLMDNYYANQDILNSIVVICATIWIFYQRYFKNSPAVK</sequence>
<evidence type="ECO:0000313" key="2">
    <source>
        <dbReference type="EMBL" id="MBB5335813.1"/>
    </source>
</evidence>
<keyword evidence="3" id="KW-1185">Reference proteome</keyword>
<evidence type="ECO:0000313" key="3">
    <source>
        <dbReference type="Proteomes" id="UP000559117"/>
    </source>
</evidence>
<evidence type="ECO:0000256" key="1">
    <source>
        <dbReference type="SAM" id="Phobius"/>
    </source>
</evidence>
<organism evidence="2 3">
    <name type="scientific">Pectinatus brassicae</name>
    <dbReference type="NCBI Taxonomy" id="862415"/>
    <lineage>
        <taxon>Bacteria</taxon>
        <taxon>Bacillati</taxon>
        <taxon>Bacillota</taxon>
        <taxon>Negativicutes</taxon>
        <taxon>Selenomonadales</taxon>
        <taxon>Selenomonadaceae</taxon>
        <taxon>Pectinatus</taxon>
    </lineage>
</organism>
<dbReference type="RefSeq" id="WP_183860137.1">
    <property type="nucleotide sequence ID" value="NZ_JACHFH010000008.1"/>
</dbReference>
<proteinExistence type="predicted"/>
<protein>
    <submittedName>
        <fullName evidence="2">Uncharacterized protein</fullName>
    </submittedName>
</protein>